<dbReference type="AlphaFoldDB" id="A0A845SRN4"/>
<comment type="caution">
    <text evidence="3">The sequence shown here is derived from an EMBL/GenBank/DDBJ whole genome shotgun (WGS) entry which is preliminary data.</text>
</comment>
<reference evidence="3 4" key="2">
    <citation type="submission" date="2020-02" db="EMBL/GenBank/DDBJ databases">
        <title>The new genus of Enterobacteriales.</title>
        <authorList>
            <person name="Kim I.S."/>
        </authorList>
    </citation>
    <scope>NUCLEOTIDE SEQUENCE [LARGE SCALE GENOMIC DNA]</scope>
    <source>
        <strain evidence="3 4">SAP-6</strain>
    </source>
</reference>
<dbReference type="CDD" id="cd04301">
    <property type="entry name" value="NAT_SF"/>
    <property type="match status" value="1"/>
</dbReference>
<evidence type="ECO:0000313" key="4">
    <source>
        <dbReference type="Proteomes" id="UP000461443"/>
    </source>
</evidence>
<evidence type="ECO:0000313" key="3">
    <source>
        <dbReference type="EMBL" id="NDL65757.1"/>
    </source>
</evidence>
<dbReference type="SUPFAM" id="SSF55729">
    <property type="entry name" value="Acyl-CoA N-acyltransferases (Nat)"/>
    <property type="match status" value="1"/>
</dbReference>
<name>A0A845SRN4_9GAMM</name>
<accession>A0A845SRN4</accession>
<dbReference type="GO" id="GO:0008080">
    <property type="term" value="F:N-acetyltransferase activity"/>
    <property type="evidence" value="ECO:0007669"/>
    <property type="project" value="InterPro"/>
</dbReference>
<gene>
    <name evidence="3" type="ORF">GRH90_23770</name>
</gene>
<proteinExistence type="predicted"/>
<feature type="domain" description="N-acetyltransferase" evidence="2">
    <location>
        <begin position="2"/>
        <end position="157"/>
    </location>
</feature>
<dbReference type="InterPro" id="IPR016181">
    <property type="entry name" value="Acyl_CoA_acyltransferase"/>
</dbReference>
<evidence type="ECO:0000259" key="2">
    <source>
        <dbReference type="PROSITE" id="PS51186"/>
    </source>
</evidence>
<sequence>MVEIRRYVPTDRQGVIDVIVPIQQHEFGIDITARDQPDLFDIPGFYQSGNGGFWVAVHDGKIVGTLGLKDIGASQAALRKMFVRAEFRGREHRVAARLLERLIAHAERQGVTGIFLGTTDKFLAAQRFYRNHGFSEVARAGLPAAFPVMAVDSLFFNLSLSPQ</sequence>
<dbReference type="InterPro" id="IPR050769">
    <property type="entry name" value="NAT_camello-type"/>
</dbReference>
<dbReference type="Proteomes" id="UP000461443">
    <property type="component" value="Unassembled WGS sequence"/>
</dbReference>
<reference evidence="3 4" key="1">
    <citation type="submission" date="2019-12" db="EMBL/GenBank/DDBJ databases">
        <authorList>
            <person name="Lee S.D."/>
        </authorList>
    </citation>
    <scope>NUCLEOTIDE SEQUENCE [LARGE SCALE GENOMIC DNA]</scope>
    <source>
        <strain evidence="3 4">SAP-6</strain>
    </source>
</reference>
<dbReference type="Pfam" id="PF00583">
    <property type="entry name" value="Acetyltransf_1"/>
    <property type="match status" value="1"/>
</dbReference>
<keyword evidence="4" id="KW-1185">Reference proteome</keyword>
<protein>
    <submittedName>
        <fullName evidence="3">GNAT family N-acetyltransferase</fullName>
    </submittedName>
</protein>
<dbReference type="PANTHER" id="PTHR13947:SF37">
    <property type="entry name" value="LD18367P"/>
    <property type="match status" value="1"/>
</dbReference>
<dbReference type="RefSeq" id="WP_162368464.1">
    <property type="nucleotide sequence ID" value="NZ_WUBS01000021.1"/>
</dbReference>
<dbReference type="Gene3D" id="3.40.630.30">
    <property type="match status" value="1"/>
</dbReference>
<dbReference type="InterPro" id="IPR000182">
    <property type="entry name" value="GNAT_dom"/>
</dbReference>
<dbReference type="PANTHER" id="PTHR13947">
    <property type="entry name" value="GNAT FAMILY N-ACETYLTRANSFERASE"/>
    <property type="match status" value="1"/>
</dbReference>
<evidence type="ECO:0000256" key="1">
    <source>
        <dbReference type="ARBA" id="ARBA00022679"/>
    </source>
</evidence>
<keyword evidence="1 3" id="KW-0808">Transferase</keyword>
<dbReference type="PROSITE" id="PS51186">
    <property type="entry name" value="GNAT"/>
    <property type="match status" value="1"/>
</dbReference>
<organism evidence="3 4">
    <name type="scientific">Acerihabitans arboris</name>
    <dbReference type="NCBI Taxonomy" id="2691583"/>
    <lineage>
        <taxon>Bacteria</taxon>
        <taxon>Pseudomonadati</taxon>
        <taxon>Pseudomonadota</taxon>
        <taxon>Gammaproteobacteria</taxon>
        <taxon>Enterobacterales</taxon>
        <taxon>Pectobacteriaceae</taxon>
        <taxon>Acerihabitans</taxon>
    </lineage>
</organism>
<dbReference type="EMBL" id="WUBS01000021">
    <property type="protein sequence ID" value="NDL65757.1"/>
    <property type="molecule type" value="Genomic_DNA"/>
</dbReference>